<evidence type="ECO:0000313" key="1">
    <source>
        <dbReference type="EMBL" id="SVE45483.1"/>
    </source>
</evidence>
<name>A0A383DMH1_9ZZZZ</name>
<protein>
    <submittedName>
        <fullName evidence="1">Uncharacterized protein</fullName>
    </submittedName>
</protein>
<reference evidence="1" key="1">
    <citation type="submission" date="2018-05" db="EMBL/GenBank/DDBJ databases">
        <authorList>
            <person name="Lanie J.A."/>
            <person name="Ng W.-L."/>
            <person name="Kazmierczak K.M."/>
            <person name="Andrzejewski T.M."/>
            <person name="Davidsen T.M."/>
            <person name="Wayne K.J."/>
            <person name="Tettelin H."/>
            <person name="Glass J.I."/>
            <person name="Rusch D."/>
            <person name="Podicherti R."/>
            <person name="Tsui H.-C.T."/>
            <person name="Winkler M.E."/>
        </authorList>
    </citation>
    <scope>NUCLEOTIDE SEQUENCE</scope>
</reference>
<accession>A0A383DMH1</accession>
<feature type="non-terminal residue" evidence="1">
    <location>
        <position position="235"/>
    </location>
</feature>
<dbReference type="AlphaFoldDB" id="A0A383DMH1"/>
<dbReference type="Gene3D" id="3.40.50.300">
    <property type="entry name" value="P-loop containing nucleotide triphosphate hydrolases"/>
    <property type="match status" value="1"/>
</dbReference>
<sequence length="235" mass="26825">WVQHVREVLPEIGATGVQVASVLSIIRSLAGDLRHELYLENERWFQFEWDTARLGQKAVKWLKGQLTGSDQSNIKSVVEQLVRPTDLHRDLVTNQETSAWLLRAKSWDNARSRPEYMPFLASVGVAVAPPMRSSQFSHLVVDEAQDLREIEWYILDRFLLPTGGGYSLFGDMNQRRTDCSYPSWHEMAVDLGFGPLDESRFQAEELQVGYRSTRQILDYAAGLLPSGQRHPNALR</sequence>
<proteinExistence type="predicted"/>
<dbReference type="SUPFAM" id="SSF52540">
    <property type="entry name" value="P-loop containing nucleoside triphosphate hydrolases"/>
    <property type="match status" value="1"/>
</dbReference>
<organism evidence="1">
    <name type="scientific">marine metagenome</name>
    <dbReference type="NCBI Taxonomy" id="408172"/>
    <lineage>
        <taxon>unclassified sequences</taxon>
        <taxon>metagenomes</taxon>
        <taxon>ecological metagenomes</taxon>
    </lineage>
</organism>
<dbReference type="EMBL" id="UINC01218454">
    <property type="protein sequence ID" value="SVE45483.1"/>
    <property type="molecule type" value="Genomic_DNA"/>
</dbReference>
<feature type="non-terminal residue" evidence="1">
    <location>
        <position position="1"/>
    </location>
</feature>
<gene>
    <name evidence="1" type="ORF">METZ01_LOCUS498337</name>
</gene>
<dbReference type="InterPro" id="IPR027417">
    <property type="entry name" value="P-loop_NTPase"/>
</dbReference>